<dbReference type="PROSITE" id="PS50926">
    <property type="entry name" value="TRAM"/>
    <property type="match status" value="1"/>
</dbReference>
<evidence type="ECO:0000313" key="7">
    <source>
        <dbReference type="Proteomes" id="UP000824135"/>
    </source>
</evidence>
<evidence type="ECO:0000256" key="4">
    <source>
        <dbReference type="PROSITE-ProRule" id="PRU01024"/>
    </source>
</evidence>
<dbReference type="AlphaFoldDB" id="A0A9D1ZAE3"/>
<evidence type="ECO:0000256" key="3">
    <source>
        <dbReference type="ARBA" id="ARBA00022691"/>
    </source>
</evidence>
<dbReference type="GO" id="GO:0070041">
    <property type="term" value="F:rRNA (uridine-C5-)-methyltransferase activity"/>
    <property type="evidence" value="ECO:0007669"/>
    <property type="project" value="TreeGrafter"/>
</dbReference>
<reference evidence="6" key="2">
    <citation type="submission" date="2021-04" db="EMBL/GenBank/DDBJ databases">
        <authorList>
            <person name="Gilroy R."/>
        </authorList>
    </citation>
    <scope>NUCLEOTIDE SEQUENCE</scope>
    <source>
        <strain evidence="6">CHK199-9574</strain>
    </source>
</reference>
<evidence type="ECO:0000313" key="6">
    <source>
        <dbReference type="EMBL" id="HIY77738.1"/>
    </source>
</evidence>
<evidence type="ECO:0000259" key="5">
    <source>
        <dbReference type="PROSITE" id="PS50926"/>
    </source>
</evidence>
<dbReference type="SUPFAM" id="SSF50249">
    <property type="entry name" value="Nucleic acid-binding proteins"/>
    <property type="match status" value="1"/>
</dbReference>
<keyword evidence="3 4" id="KW-0949">S-adenosyl-L-methionine</keyword>
<dbReference type="SUPFAM" id="SSF53335">
    <property type="entry name" value="S-adenosyl-L-methionine-dependent methyltransferases"/>
    <property type="match status" value="1"/>
</dbReference>
<dbReference type="InterPro" id="IPR010280">
    <property type="entry name" value="U5_MeTrfase_fam"/>
</dbReference>
<evidence type="ECO:0000256" key="2">
    <source>
        <dbReference type="ARBA" id="ARBA00022679"/>
    </source>
</evidence>
<feature type="binding site" evidence="4">
    <location>
        <position position="334"/>
    </location>
    <ligand>
        <name>S-adenosyl-L-methionine</name>
        <dbReference type="ChEBI" id="CHEBI:59789"/>
    </ligand>
</feature>
<proteinExistence type="inferred from homology"/>
<accession>A0A9D1ZAE3</accession>
<dbReference type="InterPro" id="IPR029063">
    <property type="entry name" value="SAM-dependent_MTases_sf"/>
</dbReference>
<dbReference type="Gene3D" id="2.40.50.140">
    <property type="entry name" value="Nucleic acid-binding proteins"/>
    <property type="match status" value="1"/>
</dbReference>
<dbReference type="Gene3D" id="3.40.50.150">
    <property type="entry name" value="Vaccinia Virus protein VP39"/>
    <property type="match status" value="1"/>
</dbReference>
<dbReference type="PANTHER" id="PTHR11061:SF30">
    <property type="entry name" value="TRNA (URACIL(54)-C(5))-METHYLTRANSFERASE"/>
    <property type="match status" value="1"/>
</dbReference>
<comment type="similarity">
    <text evidence="4">Belongs to the class I-like SAM-binding methyltransferase superfamily. RNA M5U methyltransferase family.</text>
</comment>
<feature type="binding site" evidence="4">
    <location>
        <position position="284"/>
    </location>
    <ligand>
        <name>S-adenosyl-L-methionine</name>
        <dbReference type="ChEBI" id="CHEBI:59789"/>
    </ligand>
</feature>
<dbReference type="Gene3D" id="2.40.50.1070">
    <property type="match status" value="1"/>
</dbReference>
<dbReference type="NCBIfam" id="TIGR00479">
    <property type="entry name" value="rumA"/>
    <property type="match status" value="1"/>
</dbReference>
<sequence>MERIAAQKNSEFTGTVESFGSNGEGIVHSGETVFFAPFTVVGEKVKLKALKVKDNIGYAKALEILTPADERVRPRCPSFTKCGGCQLQHIKYGVQLKMKSKTVRDALRKIAGIDYPVPLTVKSEHQFEYRNKMQIPVGRDAQGNDAIGFYAERSHRIVPFEKCPIHPAWSEEVVSIFREYMRQSGVRGYDERTGRGLLRHIVVRDVDGGLIVTAVTNGEEFPQRELLVRMLEKKFSRVTLWQNVNIREGNAVFGSEFRLISGEGKFSAAECGIRYEAGPNTFVQVNQNVCRKLYDRAVQYAKESGAKVAIDCYSGGGLLTAMLAKAVGCAYGIEIVKEASECADSLRSVNKLEGKMHNVCGRVEEVLPSVLQGRDPSETVLVTDPPRKGMDRSTVRCILGSGIRRVIMISCNPATMARDVGLLTGALKEQGGELKKEALPAGGAEGCYRIVGVQPFDMFPQTKNVETLVCLERV</sequence>
<evidence type="ECO:0000256" key="1">
    <source>
        <dbReference type="ARBA" id="ARBA00022603"/>
    </source>
</evidence>
<protein>
    <submittedName>
        <fullName evidence="6">23S rRNA (Uracil(1939)-C(5))-methyltransferase RlmD</fullName>
        <ecNumber evidence="6">2.1.1.190</ecNumber>
    </submittedName>
</protein>
<gene>
    <name evidence="6" type="primary">rlmD</name>
    <name evidence="6" type="ORF">H9728_01720</name>
</gene>
<feature type="domain" description="TRAM" evidence="5">
    <location>
        <begin position="5"/>
        <end position="63"/>
    </location>
</feature>
<dbReference type="InterPro" id="IPR012340">
    <property type="entry name" value="NA-bd_OB-fold"/>
</dbReference>
<dbReference type="Pfam" id="PF05958">
    <property type="entry name" value="tRNA_U5-meth_tr"/>
    <property type="match status" value="1"/>
</dbReference>
<dbReference type="GO" id="GO:0070475">
    <property type="term" value="P:rRNA base methylation"/>
    <property type="evidence" value="ECO:0007669"/>
    <property type="project" value="TreeGrafter"/>
</dbReference>
<keyword evidence="1 4" id="KW-0489">Methyltransferase</keyword>
<dbReference type="EC" id="2.1.1.190" evidence="6"/>
<reference evidence="6" key="1">
    <citation type="journal article" date="2021" name="PeerJ">
        <title>Extensive microbial diversity within the chicken gut microbiome revealed by metagenomics and culture.</title>
        <authorList>
            <person name="Gilroy R."/>
            <person name="Ravi A."/>
            <person name="Getino M."/>
            <person name="Pursley I."/>
            <person name="Horton D.L."/>
            <person name="Alikhan N.F."/>
            <person name="Baker D."/>
            <person name="Gharbi K."/>
            <person name="Hall N."/>
            <person name="Watson M."/>
            <person name="Adriaenssens E.M."/>
            <person name="Foster-Nyarko E."/>
            <person name="Jarju S."/>
            <person name="Secka A."/>
            <person name="Antonio M."/>
            <person name="Oren A."/>
            <person name="Chaudhuri R.R."/>
            <person name="La Ragione R."/>
            <person name="Hildebrand F."/>
            <person name="Pallen M.J."/>
        </authorList>
    </citation>
    <scope>NUCLEOTIDE SEQUENCE</scope>
    <source>
        <strain evidence="6">CHK199-9574</strain>
    </source>
</reference>
<feature type="binding site" evidence="4">
    <location>
        <position position="313"/>
    </location>
    <ligand>
        <name>S-adenosyl-L-methionine</name>
        <dbReference type="ChEBI" id="CHEBI:59789"/>
    </ligand>
</feature>
<dbReference type="PANTHER" id="PTHR11061">
    <property type="entry name" value="RNA M5U METHYLTRANSFERASE"/>
    <property type="match status" value="1"/>
</dbReference>
<dbReference type="EMBL" id="DXCO01000013">
    <property type="protein sequence ID" value="HIY77738.1"/>
    <property type="molecule type" value="Genomic_DNA"/>
</dbReference>
<dbReference type="PROSITE" id="PS51687">
    <property type="entry name" value="SAM_MT_RNA_M5U"/>
    <property type="match status" value="1"/>
</dbReference>
<feature type="binding site" evidence="4">
    <location>
        <position position="384"/>
    </location>
    <ligand>
        <name>S-adenosyl-L-methionine</name>
        <dbReference type="ChEBI" id="CHEBI:59789"/>
    </ligand>
</feature>
<comment type="caution">
    <text evidence="6">The sequence shown here is derived from an EMBL/GenBank/DDBJ whole genome shotgun (WGS) entry which is preliminary data.</text>
</comment>
<name>A0A9D1ZAE3_9FIRM</name>
<dbReference type="Proteomes" id="UP000824135">
    <property type="component" value="Unassembled WGS sequence"/>
</dbReference>
<dbReference type="InterPro" id="IPR002792">
    <property type="entry name" value="TRAM_dom"/>
</dbReference>
<organism evidence="6 7">
    <name type="scientific">Candidatus Borkfalkia excrementavium</name>
    <dbReference type="NCBI Taxonomy" id="2838505"/>
    <lineage>
        <taxon>Bacteria</taxon>
        <taxon>Bacillati</taxon>
        <taxon>Bacillota</taxon>
        <taxon>Clostridia</taxon>
        <taxon>Christensenellales</taxon>
        <taxon>Christensenellaceae</taxon>
        <taxon>Candidatus Borkfalkia</taxon>
    </lineage>
</organism>
<feature type="active site" description="Nucleophile" evidence="4">
    <location>
        <position position="411"/>
    </location>
</feature>
<keyword evidence="2 4" id="KW-0808">Transferase</keyword>